<dbReference type="AlphaFoldDB" id="A0A7S1BSA2"/>
<dbReference type="EMBL" id="HBFR01029784">
    <property type="protein sequence ID" value="CAD8894460.1"/>
    <property type="molecule type" value="Transcribed_RNA"/>
</dbReference>
<sequence>MLPIIPEETAGTNNEVPGDQSEVKKKVRDWIPRNVRENLYVVTPPRSNLSHERHADESSLISNVTPTIALENVCKPSRYACVVEGSAASVVFDDLIEWMSSPSSCVANTDPTELCGYSPSPRSVKGFQIDYQDSFSIADDETEYSSNSAASAATSRAKLSHYGDATVDEFSLETSELDGLKSKVEVRMDFLKNKPPSEQIEFLKTLSQRLNKDMIFSDNSKVSPAERDTLRQVITEKLLLLIDGVKIQDYSRNN</sequence>
<evidence type="ECO:0000313" key="2">
    <source>
        <dbReference type="EMBL" id="CAD8894460.1"/>
    </source>
</evidence>
<feature type="region of interest" description="Disordered" evidence="1">
    <location>
        <begin position="1"/>
        <end position="23"/>
    </location>
</feature>
<proteinExistence type="predicted"/>
<gene>
    <name evidence="2" type="ORF">CHYS00102_LOCUS21673</name>
</gene>
<organism evidence="2">
    <name type="scientific">Corethron hystrix</name>
    <dbReference type="NCBI Taxonomy" id="216773"/>
    <lineage>
        <taxon>Eukaryota</taxon>
        <taxon>Sar</taxon>
        <taxon>Stramenopiles</taxon>
        <taxon>Ochrophyta</taxon>
        <taxon>Bacillariophyta</taxon>
        <taxon>Coscinodiscophyceae</taxon>
        <taxon>Corethrophycidae</taxon>
        <taxon>Corethrales</taxon>
        <taxon>Corethraceae</taxon>
        <taxon>Corethron</taxon>
    </lineage>
</organism>
<reference evidence="2" key="1">
    <citation type="submission" date="2021-01" db="EMBL/GenBank/DDBJ databases">
        <authorList>
            <person name="Corre E."/>
            <person name="Pelletier E."/>
            <person name="Niang G."/>
            <person name="Scheremetjew M."/>
            <person name="Finn R."/>
            <person name="Kale V."/>
            <person name="Holt S."/>
            <person name="Cochrane G."/>
            <person name="Meng A."/>
            <person name="Brown T."/>
            <person name="Cohen L."/>
        </authorList>
    </citation>
    <scope>NUCLEOTIDE SEQUENCE</scope>
    <source>
        <strain evidence="2">308</strain>
    </source>
</reference>
<name>A0A7S1BSA2_9STRA</name>
<protein>
    <submittedName>
        <fullName evidence="2">Uncharacterized protein</fullName>
    </submittedName>
</protein>
<evidence type="ECO:0000256" key="1">
    <source>
        <dbReference type="SAM" id="MobiDB-lite"/>
    </source>
</evidence>
<accession>A0A7S1BSA2</accession>